<keyword evidence="2" id="KW-1185">Reference proteome</keyword>
<dbReference type="Proteomes" id="UP001050975">
    <property type="component" value="Unassembled WGS sequence"/>
</dbReference>
<dbReference type="AlphaFoldDB" id="A0AAV3XGI1"/>
<dbReference type="EMBL" id="BLAY01000093">
    <property type="protein sequence ID" value="GET40546.1"/>
    <property type="molecule type" value="Genomic_DNA"/>
</dbReference>
<dbReference type="RefSeq" id="WP_226586447.1">
    <property type="nucleotide sequence ID" value="NZ_BLAY01000093.1"/>
</dbReference>
<proteinExistence type="predicted"/>
<protein>
    <recommendedName>
        <fullName evidence="3">Peptidase A2 domain-containing protein</fullName>
    </recommendedName>
</protein>
<sequence>MRFTYSTTDPSQNEFDSLPRLPLILRRNTQVVEVVGLVDSGATVNVLPYEIGIQLGAVWNEREAIIRLSGNLGNQPAMPLSVMAEIGEFAPVRLVFAWVKSANAPLILGQTNFFLEFDVCFYRSRFEFEIKPKSEEL</sequence>
<comment type="caution">
    <text evidence="1">The sequence shown here is derived from an EMBL/GenBank/DDBJ whole genome shotgun (WGS) entry which is preliminary data.</text>
</comment>
<evidence type="ECO:0008006" key="3">
    <source>
        <dbReference type="Google" id="ProtNLM"/>
    </source>
</evidence>
<reference evidence="1" key="1">
    <citation type="submission" date="2019-10" db="EMBL/GenBank/DDBJ databases">
        <title>Draft genome sequece of Microseira wollei NIES-4236.</title>
        <authorList>
            <person name="Yamaguchi H."/>
            <person name="Suzuki S."/>
            <person name="Kawachi M."/>
        </authorList>
    </citation>
    <scope>NUCLEOTIDE SEQUENCE</scope>
    <source>
        <strain evidence="1">NIES-4236</strain>
    </source>
</reference>
<dbReference type="GO" id="GO:0004190">
    <property type="term" value="F:aspartic-type endopeptidase activity"/>
    <property type="evidence" value="ECO:0007669"/>
    <property type="project" value="InterPro"/>
</dbReference>
<evidence type="ECO:0000313" key="2">
    <source>
        <dbReference type="Proteomes" id="UP001050975"/>
    </source>
</evidence>
<organism evidence="1 2">
    <name type="scientific">Microseira wollei NIES-4236</name>
    <dbReference type="NCBI Taxonomy" id="2530354"/>
    <lineage>
        <taxon>Bacteria</taxon>
        <taxon>Bacillati</taxon>
        <taxon>Cyanobacteriota</taxon>
        <taxon>Cyanophyceae</taxon>
        <taxon>Oscillatoriophycideae</taxon>
        <taxon>Aerosakkonematales</taxon>
        <taxon>Aerosakkonemataceae</taxon>
        <taxon>Microseira</taxon>
    </lineage>
</organism>
<name>A0AAV3XGI1_9CYAN</name>
<dbReference type="InterPro" id="IPR001969">
    <property type="entry name" value="Aspartic_peptidase_AS"/>
</dbReference>
<dbReference type="GO" id="GO:0006508">
    <property type="term" value="P:proteolysis"/>
    <property type="evidence" value="ECO:0007669"/>
    <property type="project" value="InterPro"/>
</dbReference>
<gene>
    <name evidence="1" type="ORF">MiSe_53560</name>
</gene>
<accession>A0AAV3XGI1</accession>
<dbReference type="PROSITE" id="PS00141">
    <property type="entry name" value="ASP_PROTEASE"/>
    <property type="match status" value="1"/>
</dbReference>
<evidence type="ECO:0000313" key="1">
    <source>
        <dbReference type="EMBL" id="GET40546.1"/>
    </source>
</evidence>